<dbReference type="InterPro" id="IPR051685">
    <property type="entry name" value="Ycf3/AcsC/BcsC/TPR_MFPF"/>
</dbReference>
<dbReference type="PANTHER" id="PTHR44943">
    <property type="entry name" value="CELLULOSE SYNTHASE OPERON PROTEIN C"/>
    <property type="match status" value="1"/>
</dbReference>
<name>A0ABU3KCW7_9BACT</name>
<sequence length="588" mass="66278">MFTTTYNNSHKHNLSTDKKSSRVLDPILALALLLCSTTPALAQDLPMTPEQEILADAEAAWMEGTTPLALEILRQGIQDHPDALELQKLRGDILVTTRRPQEALEAYDAVLHKAPDALNALWAKWSTLLRSGQSDQAIEEFQRIAQYDPTNPLVPLRLAQELRKIDRLEESFEWYKKALALGPDLPGWRLAKARAQFDILDGRGARDEVKQVLAMVAPGSPEETAARNLLSVVYGATKERGRRYQYIFSPEGTAAERKEWAAIRADSWRLVEEGRYAEAEPLLRRVIELKPSDYRASHDLGRALMGMDRCQEAVDIFEKMVGLNPSDEVYTDTFYRMGLCLMKLEHWKEALIHFQILHDAALEFELSTKEAPVPGGLTVLDIKKIEQRLKEVREHLPAAELPKDDANERIPLANGSKPEGQSEEELYKKLASKRLEPEDPIFTRASLMGRDADFSLFRHVIPAGRVMRDDLPGGAHEFIPINPGDTFPTTQEEIFLVFGLVTASYDEVALATQCYLETSEITLEQQPLAQDRIVMAMSEQTGYFLLSPPEKGWLPGLYRCGLFVGNTITAYTHTDEVRFRIIEPTPST</sequence>
<dbReference type="InterPro" id="IPR019734">
    <property type="entry name" value="TPR_rpt"/>
</dbReference>
<dbReference type="SUPFAM" id="SSF48452">
    <property type="entry name" value="TPR-like"/>
    <property type="match status" value="1"/>
</dbReference>
<dbReference type="Proteomes" id="UP001250932">
    <property type="component" value="Unassembled WGS sequence"/>
</dbReference>
<comment type="caution">
    <text evidence="6">The sequence shown here is derived from an EMBL/GenBank/DDBJ whole genome shotgun (WGS) entry which is preliminary data.</text>
</comment>
<protein>
    <submittedName>
        <fullName evidence="6">Tetratricopeptide repeat protein</fullName>
    </submittedName>
</protein>
<dbReference type="PROSITE" id="PS50005">
    <property type="entry name" value="TPR"/>
    <property type="match status" value="1"/>
</dbReference>
<feature type="repeat" description="TPR" evidence="3">
    <location>
        <begin position="294"/>
        <end position="327"/>
    </location>
</feature>
<keyword evidence="1" id="KW-0677">Repeat</keyword>
<dbReference type="Pfam" id="PF14559">
    <property type="entry name" value="TPR_19"/>
    <property type="match status" value="1"/>
</dbReference>
<dbReference type="Gene3D" id="1.25.40.10">
    <property type="entry name" value="Tetratricopeptide repeat domain"/>
    <property type="match status" value="2"/>
</dbReference>
<dbReference type="SMART" id="SM00028">
    <property type="entry name" value="TPR"/>
    <property type="match status" value="5"/>
</dbReference>
<proteinExistence type="predicted"/>
<dbReference type="InterPro" id="IPR011990">
    <property type="entry name" value="TPR-like_helical_dom_sf"/>
</dbReference>
<accession>A0ABU3KCW7</accession>
<organism evidence="6 7">
    <name type="scientific">Candidatus Nitronereus thalassa</name>
    <dbReference type="NCBI Taxonomy" id="3020898"/>
    <lineage>
        <taxon>Bacteria</taxon>
        <taxon>Pseudomonadati</taxon>
        <taxon>Nitrospirota</taxon>
        <taxon>Nitrospiria</taxon>
        <taxon>Nitrospirales</taxon>
        <taxon>Nitrospiraceae</taxon>
        <taxon>Candidatus Nitronereus</taxon>
    </lineage>
</organism>
<evidence type="ECO:0000256" key="2">
    <source>
        <dbReference type="ARBA" id="ARBA00022803"/>
    </source>
</evidence>
<reference evidence="6 7" key="1">
    <citation type="journal article" date="2023" name="ISME J.">
        <title>Cultivation and genomic characterization of novel and ubiquitous marine nitrite-oxidizing bacteria from the Nitrospirales.</title>
        <authorList>
            <person name="Mueller A.J."/>
            <person name="Daebeler A."/>
            <person name="Herbold C.W."/>
            <person name="Kirkegaard R.H."/>
            <person name="Daims H."/>
        </authorList>
    </citation>
    <scope>NUCLEOTIDE SEQUENCE [LARGE SCALE GENOMIC DNA]</scope>
    <source>
        <strain evidence="6 7">EB</strain>
    </source>
</reference>
<keyword evidence="5" id="KW-0732">Signal</keyword>
<keyword evidence="2 3" id="KW-0802">TPR repeat</keyword>
<evidence type="ECO:0000313" key="7">
    <source>
        <dbReference type="Proteomes" id="UP001250932"/>
    </source>
</evidence>
<dbReference type="EMBL" id="JAQOUE010000002">
    <property type="protein sequence ID" value="MDT7044286.1"/>
    <property type="molecule type" value="Genomic_DNA"/>
</dbReference>
<feature type="chain" id="PRO_5046904763" evidence="5">
    <location>
        <begin position="43"/>
        <end position="588"/>
    </location>
</feature>
<evidence type="ECO:0000256" key="3">
    <source>
        <dbReference type="PROSITE-ProRule" id="PRU00339"/>
    </source>
</evidence>
<evidence type="ECO:0000256" key="5">
    <source>
        <dbReference type="SAM" id="SignalP"/>
    </source>
</evidence>
<evidence type="ECO:0000313" key="6">
    <source>
        <dbReference type="EMBL" id="MDT7044286.1"/>
    </source>
</evidence>
<feature type="signal peptide" evidence="5">
    <location>
        <begin position="1"/>
        <end position="42"/>
    </location>
</feature>
<dbReference type="RefSeq" id="WP_313834871.1">
    <property type="nucleotide sequence ID" value="NZ_JAQOUE010000002.1"/>
</dbReference>
<dbReference type="Pfam" id="PF13432">
    <property type="entry name" value="TPR_16"/>
    <property type="match status" value="2"/>
</dbReference>
<feature type="region of interest" description="Disordered" evidence="4">
    <location>
        <begin position="406"/>
        <end position="426"/>
    </location>
</feature>
<evidence type="ECO:0000256" key="4">
    <source>
        <dbReference type="SAM" id="MobiDB-lite"/>
    </source>
</evidence>
<dbReference type="PANTHER" id="PTHR44943:SF8">
    <property type="entry name" value="TPR REPEAT-CONTAINING PROTEIN MJ0263"/>
    <property type="match status" value="1"/>
</dbReference>
<keyword evidence="7" id="KW-1185">Reference proteome</keyword>
<evidence type="ECO:0000256" key="1">
    <source>
        <dbReference type="ARBA" id="ARBA00022737"/>
    </source>
</evidence>
<gene>
    <name evidence="6" type="ORF">PPG34_18190</name>
</gene>